<organism evidence="2 3">
    <name type="scientific">Streptomyces xiamenensis</name>
    <dbReference type="NCBI Taxonomy" id="408015"/>
    <lineage>
        <taxon>Bacteria</taxon>
        <taxon>Bacillati</taxon>
        <taxon>Actinomycetota</taxon>
        <taxon>Actinomycetes</taxon>
        <taxon>Kitasatosporales</taxon>
        <taxon>Streptomycetaceae</taxon>
        <taxon>Streptomyces</taxon>
    </lineage>
</organism>
<keyword evidence="1" id="KW-0472">Membrane</keyword>
<protein>
    <submittedName>
        <fullName evidence="2">Uncharacterized protein</fullName>
    </submittedName>
</protein>
<keyword evidence="1" id="KW-0812">Transmembrane</keyword>
<name>A0A0F7FWG5_9ACTN</name>
<dbReference type="EMBL" id="CP009922">
    <property type="protein sequence ID" value="AKG44893.1"/>
    <property type="molecule type" value="Genomic_DNA"/>
</dbReference>
<keyword evidence="1" id="KW-1133">Transmembrane helix</keyword>
<dbReference type="PATRIC" id="fig|408015.6.peg.3557"/>
<accession>A0A0F7FWG5</accession>
<dbReference type="Proteomes" id="UP000034034">
    <property type="component" value="Chromosome"/>
</dbReference>
<keyword evidence="3" id="KW-1185">Reference proteome</keyword>
<evidence type="ECO:0000256" key="1">
    <source>
        <dbReference type="SAM" id="Phobius"/>
    </source>
</evidence>
<feature type="transmembrane region" description="Helical" evidence="1">
    <location>
        <begin position="90"/>
        <end position="109"/>
    </location>
</feature>
<dbReference type="KEGG" id="sxi:SXIM_35090"/>
<gene>
    <name evidence="2" type="ORF">SXIM_35090</name>
</gene>
<evidence type="ECO:0000313" key="2">
    <source>
        <dbReference type="EMBL" id="AKG44893.1"/>
    </source>
</evidence>
<proteinExistence type="predicted"/>
<dbReference type="HOGENOM" id="CLU_2060198_0_0_11"/>
<sequence length="112" mass="12276">MPSLQVWASTHFLTGWTERGRCLMCRRRDAPVKWLGPVISGGRHAPFLACETCTGHLAQWVRTYPDPVAPPPIGRTARTVGRATFRAGRLAVTCTVTTAAMAAVAALWWTSR</sequence>
<dbReference type="AlphaFoldDB" id="A0A0F7FWG5"/>
<reference evidence="2" key="1">
    <citation type="submission" date="2019-08" db="EMBL/GenBank/DDBJ databases">
        <title>Complete genome sequence of a mangrove-derived Streptomyces xiamenensis.</title>
        <authorList>
            <person name="Xu J."/>
        </authorList>
    </citation>
    <scope>NUCLEOTIDE SEQUENCE</scope>
    <source>
        <strain evidence="2">318</strain>
    </source>
</reference>
<evidence type="ECO:0000313" key="3">
    <source>
        <dbReference type="Proteomes" id="UP000034034"/>
    </source>
</evidence>
<dbReference type="STRING" id="408015.SXIM_35090"/>